<evidence type="ECO:0000313" key="12">
    <source>
        <dbReference type="Proteomes" id="UP000289726"/>
    </source>
</evidence>
<evidence type="ECO:0000256" key="2">
    <source>
        <dbReference type="ARBA" id="ARBA00022730"/>
    </source>
</evidence>
<comment type="subunit">
    <text evidence="7 9">Part of the 50S ribosomal subunit. Forms a cluster with proteins L14 and L19.</text>
</comment>
<dbReference type="PANTHER" id="PTHR11229:SF16">
    <property type="entry name" value="LARGE RIBOSOMAL SUBUNIT PROTEIN UL3C"/>
    <property type="match status" value="1"/>
</dbReference>
<evidence type="ECO:0000256" key="1">
    <source>
        <dbReference type="ARBA" id="ARBA00006540"/>
    </source>
</evidence>
<dbReference type="FunFam" id="2.40.30.10:FF:000004">
    <property type="entry name" value="50S ribosomal protein L3"/>
    <property type="match status" value="1"/>
</dbReference>
<dbReference type="PROSITE" id="PS00474">
    <property type="entry name" value="RIBOSOMAL_L3"/>
    <property type="match status" value="1"/>
</dbReference>
<dbReference type="Proteomes" id="UP000289726">
    <property type="component" value="Chromosome"/>
</dbReference>
<evidence type="ECO:0000256" key="9">
    <source>
        <dbReference type="RuleBase" id="RU003906"/>
    </source>
</evidence>
<evidence type="ECO:0000256" key="4">
    <source>
        <dbReference type="ARBA" id="ARBA00022980"/>
    </source>
</evidence>
<sequence length="221" mass="24009">MAQGILGKKIGMTQVFNEQGELVPVTIVDVAPNVVLQQKNVDQDGYQATQIGFFDKREKNTSKPMLGHFKKATTAPKRFIKEINFSSDVNSNLANLAVGALITNDLFQVGDLVDVTGTSKGKGFAGSIKRHNQSRGPESHGSRYHRRPGSMGPIKGKLKGKKLPGHMGHETVTIQNLAILSVDTEKNLFLIKGNVPGPNKGFVIIKSAVKKLTKEQTHAKN</sequence>
<dbReference type="GO" id="GO:0019843">
    <property type="term" value="F:rRNA binding"/>
    <property type="evidence" value="ECO:0007669"/>
    <property type="project" value="UniProtKB-UniRule"/>
</dbReference>
<accession>A0A4P6MAT2</accession>
<dbReference type="Gene3D" id="3.30.160.810">
    <property type="match status" value="1"/>
</dbReference>
<dbReference type="Gene3D" id="2.40.30.10">
    <property type="entry name" value="Translation factors"/>
    <property type="match status" value="1"/>
</dbReference>
<keyword evidence="12" id="KW-1185">Reference proteome</keyword>
<protein>
    <recommendedName>
        <fullName evidence="6 7">Large ribosomal subunit protein uL3</fullName>
    </recommendedName>
</protein>
<evidence type="ECO:0000256" key="10">
    <source>
        <dbReference type="SAM" id="MobiDB-lite"/>
    </source>
</evidence>
<evidence type="ECO:0000256" key="3">
    <source>
        <dbReference type="ARBA" id="ARBA00022884"/>
    </source>
</evidence>
<evidence type="ECO:0000256" key="5">
    <source>
        <dbReference type="ARBA" id="ARBA00023274"/>
    </source>
</evidence>
<evidence type="ECO:0000256" key="8">
    <source>
        <dbReference type="RuleBase" id="RU003905"/>
    </source>
</evidence>
<organism evidence="11 12">
    <name type="scientific">'Catharanthus roseus' aster yellows phytoplasma</name>
    <dbReference type="NCBI Taxonomy" id="1193712"/>
    <lineage>
        <taxon>Bacteria</taxon>
        <taxon>Bacillati</taxon>
        <taxon>Mycoplasmatota</taxon>
        <taxon>Mollicutes</taxon>
        <taxon>Acholeplasmatales</taxon>
        <taxon>Acholeplasmataceae</taxon>
        <taxon>Candidatus Phytoplasma</taxon>
        <taxon>16SrI (Aster yellows group)</taxon>
    </lineage>
</organism>
<feature type="region of interest" description="Disordered" evidence="10">
    <location>
        <begin position="122"/>
        <end position="162"/>
    </location>
</feature>
<dbReference type="GO" id="GO:0006412">
    <property type="term" value="P:translation"/>
    <property type="evidence" value="ECO:0007669"/>
    <property type="project" value="UniProtKB-UniRule"/>
</dbReference>
<keyword evidence="4 7" id="KW-0689">Ribosomal protein</keyword>
<dbReference type="NCBIfam" id="TIGR03625">
    <property type="entry name" value="L3_bact"/>
    <property type="match status" value="1"/>
</dbReference>
<gene>
    <name evidence="7" type="primary">rplC</name>
    <name evidence="11" type="ORF">EXT02_02025</name>
</gene>
<dbReference type="InterPro" id="IPR000597">
    <property type="entry name" value="Ribosomal_uL3"/>
</dbReference>
<keyword evidence="5 7" id="KW-0687">Ribonucleoprotein</keyword>
<comment type="similarity">
    <text evidence="1 7 8">Belongs to the universal ribosomal protein uL3 family.</text>
</comment>
<proteinExistence type="inferred from homology"/>
<evidence type="ECO:0000313" key="11">
    <source>
        <dbReference type="EMBL" id="QBF23950.1"/>
    </source>
</evidence>
<dbReference type="InterPro" id="IPR019927">
    <property type="entry name" value="Ribosomal_uL3_bac/org-type"/>
</dbReference>
<reference evidence="11 12" key="1">
    <citation type="submission" date="2019-02" db="EMBL/GenBank/DDBJ databases">
        <title>Draft Genome Sequence of Maize Bushy Stunt-like Phytoplasma group 16SrI-B (Aster yellows) in South Africa.</title>
        <authorList>
            <person name="Coetzee B."/>
            <person name="Douglas-Smit N."/>
            <person name="Maree H.J."/>
            <person name="Burger J.T."/>
            <person name="Kruger K."/>
            <person name="Pietersen G."/>
        </authorList>
    </citation>
    <scope>NUCLEOTIDE SEQUENCE [LARGE SCALE GENOMIC DNA]</scope>
    <source>
        <strain evidence="11 12">De Villa</strain>
    </source>
</reference>
<keyword evidence="3 7" id="KW-0694">RNA-binding</keyword>
<dbReference type="AlphaFoldDB" id="A0A4P6MAT2"/>
<keyword evidence="2 7" id="KW-0699">rRNA-binding</keyword>
<dbReference type="GO" id="GO:0003735">
    <property type="term" value="F:structural constituent of ribosome"/>
    <property type="evidence" value="ECO:0007669"/>
    <property type="project" value="UniProtKB-UniRule"/>
</dbReference>
<dbReference type="InterPro" id="IPR009000">
    <property type="entry name" value="Transl_B-barrel_sf"/>
</dbReference>
<dbReference type="RefSeq" id="WP_130427772.1">
    <property type="nucleotide sequence ID" value="NZ_CP035949.1"/>
</dbReference>
<dbReference type="FunFam" id="3.30.160.810:FF:000001">
    <property type="entry name" value="50S ribosomal protein L3"/>
    <property type="match status" value="1"/>
</dbReference>
<dbReference type="SUPFAM" id="SSF50447">
    <property type="entry name" value="Translation proteins"/>
    <property type="match status" value="1"/>
</dbReference>
<name>A0A4P6MAT2_9MOLU</name>
<evidence type="ECO:0000256" key="6">
    <source>
        <dbReference type="ARBA" id="ARBA00035243"/>
    </source>
</evidence>
<dbReference type="HAMAP" id="MF_01325_B">
    <property type="entry name" value="Ribosomal_uL3_B"/>
    <property type="match status" value="1"/>
</dbReference>
<dbReference type="EMBL" id="CP035949">
    <property type="protein sequence ID" value="QBF23950.1"/>
    <property type="molecule type" value="Genomic_DNA"/>
</dbReference>
<comment type="function">
    <text evidence="7 9">One of the primary rRNA binding proteins, it binds directly near the 3'-end of the 23S rRNA, where it nucleates assembly of the 50S subunit.</text>
</comment>
<dbReference type="Pfam" id="PF00297">
    <property type="entry name" value="Ribosomal_L3"/>
    <property type="match status" value="1"/>
</dbReference>
<dbReference type="PANTHER" id="PTHR11229">
    <property type="entry name" value="50S RIBOSOMAL PROTEIN L3"/>
    <property type="match status" value="1"/>
</dbReference>
<evidence type="ECO:0000256" key="7">
    <source>
        <dbReference type="HAMAP-Rule" id="MF_01325"/>
    </source>
</evidence>
<dbReference type="InterPro" id="IPR019926">
    <property type="entry name" value="Ribosomal_uL3_CS"/>
</dbReference>
<dbReference type="GO" id="GO:0022625">
    <property type="term" value="C:cytosolic large ribosomal subunit"/>
    <property type="evidence" value="ECO:0007669"/>
    <property type="project" value="TreeGrafter"/>
</dbReference>